<dbReference type="Proteomes" id="UP000295197">
    <property type="component" value="Unassembled WGS sequence"/>
</dbReference>
<dbReference type="AlphaFoldDB" id="A0A4R3VNC3"/>
<dbReference type="EMBL" id="SMBZ01000069">
    <property type="protein sequence ID" value="TCV05733.1"/>
    <property type="molecule type" value="Genomic_DNA"/>
</dbReference>
<reference evidence="1 2" key="1">
    <citation type="submission" date="2019-03" db="EMBL/GenBank/DDBJ databases">
        <title>Genomic Encyclopedia of Type Strains, Phase IV (KMG-IV): sequencing the most valuable type-strain genomes for metagenomic binning, comparative biology and taxonomic classification.</title>
        <authorList>
            <person name="Goeker M."/>
        </authorList>
    </citation>
    <scope>NUCLEOTIDE SEQUENCE [LARGE SCALE GENOMIC DNA]</scope>
    <source>
        <strain evidence="1 2">DSM 22362</strain>
    </source>
</reference>
<evidence type="ECO:0000313" key="1">
    <source>
        <dbReference type="EMBL" id="TCV05733.1"/>
    </source>
</evidence>
<protein>
    <submittedName>
        <fullName evidence="1">Uncharacterized protein</fullName>
    </submittedName>
</protein>
<comment type="caution">
    <text evidence="1">The sequence shown here is derived from an EMBL/GenBank/DDBJ whole genome shotgun (WGS) entry which is preliminary data.</text>
</comment>
<gene>
    <name evidence="1" type="ORF">EDC17_106912</name>
</gene>
<proteinExistence type="predicted"/>
<keyword evidence="2" id="KW-1185">Reference proteome</keyword>
<name>A0A4R3VNC3_9SPHI</name>
<evidence type="ECO:0000313" key="2">
    <source>
        <dbReference type="Proteomes" id="UP000295197"/>
    </source>
</evidence>
<sequence>MIKNIEIVYDNKESILKSSDDLAKHLFEQILCIGDASYMLMDFEFYIKTKLQKSLKMTMCMGMNNS</sequence>
<accession>A0A4R3VNC3</accession>
<organism evidence="1 2">
    <name type="scientific">Sphingobacterium alimentarium</name>
    <dbReference type="NCBI Taxonomy" id="797292"/>
    <lineage>
        <taxon>Bacteria</taxon>
        <taxon>Pseudomonadati</taxon>
        <taxon>Bacteroidota</taxon>
        <taxon>Sphingobacteriia</taxon>
        <taxon>Sphingobacteriales</taxon>
        <taxon>Sphingobacteriaceae</taxon>
        <taxon>Sphingobacterium</taxon>
    </lineage>
</organism>